<proteinExistence type="predicted"/>
<dbReference type="EMBL" id="CAIIXF020000005">
    <property type="protein sequence ID" value="CAH1783506.1"/>
    <property type="molecule type" value="Genomic_DNA"/>
</dbReference>
<dbReference type="Proteomes" id="UP000749559">
    <property type="component" value="Unassembled WGS sequence"/>
</dbReference>
<sequence>MSFKGAAINLHYLFAKGCIRAYERMVVFYGDYKVIVKIEKTYNQTFSQHVNVFNVNMSSFKSSALLSKQCYVSAIMYRKVLNKRFIPPILIHGEISMRTVLNLLT</sequence>
<evidence type="ECO:0000313" key="2">
    <source>
        <dbReference type="Proteomes" id="UP000749559"/>
    </source>
</evidence>
<accession>A0A8J1T8A8</accession>
<dbReference type="AlphaFoldDB" id="A0A8J1T8A8"/>
<name>A0A8J1T8A8_OWEFU</name>
<dbReference type="OrthoDB" id="8178106at2759"/>
<reference evidence="1" key="1">
    <citation type="submission" date="2022-03" db="EMBL/GenBank/DDBJ databases">
        <authorList>
            <person name="Martin C."/>
        </authorList>
    </citation>
    <scope>NUCLEOTIDE SEQUENCE</scope>
</reference>
<evidence type="ECO:0000313" key="1">
    <source>
        <dbReference type="EMBL" id="CAH1783506.1"/>
    </source>
</evidence>
<organism evidence="1 2">
    <name type="scientific">Owenia fusiformis</name>
    <name type="common">Polychaete worm</name>
    <dbReference type="NCBI Taxonomy" id="6347"/>
    <lineage>
        <taxon>Eukaryota</taxon>
        <taxon>Metazoa</taxon>
        <taxon>Spiralia</taxon>
        <taxon>Lophotrochozoa</taxon>
        <taxon>Annelida</taxon>
        <taxon>Polychaeta</taxon>
        <taxon>Sedentaria</taxon>
        <taxon>Canalipalpata</taxon>
        <taxon>Sabellida</taxon>
        <taxon>Oweniida</taxon>
        <taxon>Oweniidae</taxon>
        <taxon>Owenia</taxon>
    </lineage>
</organism>
<protein>
    <submittedName>
        <fullName evidence="1">Uncharacterized protein</fullName>
    </submittedName>
</protein>
<keyword evidence="2" id="KW-1185">Reference proteome</keyword>
<comment type="caution">
    <text evidence="1">The sequence shown here is derived from an EMBL/GenBank/DDBJ whole genome shotgun (WGS) entry which is preliminary data.</text>
</comment>
<gene>
    <name evidence="1" type="ORF">OFUS_LOCUS9846</name>
</gene>